<sequence length="136" mass="15110">MASRNKTRLDNAGAPETFRLLGYKRSSLGTPSVFYLPAKKINSEQNSAIRRGLHEFLLSEFGGYTTERGEIHGYWIDGTAIEYDENVKYTVALGNTSKMKALELFVANVGKKLGEKAIYFETGKDSWLIHTGIANG</sequence>
<evidence type="ECO:0000313" key="2">
    <source>
        <dbReference type="Proteomes" id="UP000332487"/>
    </source>
</evidence>
<evidence type="ECO:0000313" key="1">
    <source>
        <dbReference type="EMBL" id="EET89694.1"/>
    </source>
</evidence>
<dbReference type="EMBL" id="GG697241">
    <property type="protein sequence ID" value="EET89694.1"/>
    <property type="molecule type" value="Genomic_DNA"/>
</dbReference>
<gene>
    <name evidence="1" type="ORF">UNLARM2_0812</name>
</gene>
<protein>
    <submittedName>
        <fullName evidence="1">Uncharacterized protein</fullName>
    </submittedName>
</protein>
<organism evidence="1 2">
    <name type="scientific">Candidatus Micrarchaeum acidiphilum ARMAN-2</name>
    <dbReference type="NCBI Taxonomy" id="425595"/>
    <lineage>
        <taxon>Archaea</taxon>
        <taxon>Candidatus Micrarchaeota</taxon>
        <taxon>Candidatus Micrarchaeia</taxon>
        <taxon>Candidatus Micrarchaeales</taxon>
        <taxon>Candidatus Micrarchaeaceae</taxon>
        <taxon>Candidatus Micrarchaeum</taxon>
    </lineage>
</organism>
<reference evidence="1 2" key="1">
    <citation type="journal article" date="2009" name="Genome Biol.">
        <title>Community-wide analysis of microbial genome sequence signatures.</title>
        <authorList>
            <person name="Dick G.J."/>
            <person name="Andersson A.F."/>
            <person name="Baker B.J."/>
            <person name="Simmons S.L."/>
            <person name="Thomas B.C."/>
            <person name="Yelton A.P."/>
            <person name="Banfield J.F."/>
        </authorList>
    </citation>
    <scope>NUCLEOTIDE SEQUENCE [LARGE SCALE GENOMIC DNA]</scope>
    <source>
        <strain evidence="1">ARMAN-2</strain>
    </source>
</reference>
<keyword evidence="2" id="KW-1185">Reference proteome</keyword>
<name>C7DIC0_MICA2</name>
<accession>C7DIC0</accession>
<proteinExistence type="predicted"/>
<reference evidence="1 2" key="2">
    <citation type="journal article" date="2010" name="Proc. Natl. Acad. Sci. U.S.A.">
        <title>Enigmatic, ultrasmall, uncultivated Archaea.</title>
        <authorList>
            <person name="Baker B.J."/>
            <person name="Comolli L.R."/>
            <person name="Dick G.J."/>
            <person name="Hauser L.J."/>
            <person name="Hyatt D."/>
            <person name="Dill B.D."/>
            <person name="Land M.L."/>
            <person name="Verberkmoes N.C."/>
            <person name="Hettich R.L."/>
            <person name="Banfield J.F."/>
        </authorList>
    </citation>
    <scope>NUCLEOTIDE SEQUENCE [LARGE SCALE GENOMIC DNA]</scope>
    <source>
        <strain evidence="1">ARMAN-2</strain>
    </source>
</reference>
<dbReference type="Proteomes" id="UP000332487">
    <property type="component" value="Unassembled WGS sequence"/>
</dbReference>
<dbReference type="AlphaFoldDB" id="C7DIC0"/>